<dbReference type="PROSITE" id="PS51155">
    <property type="entry name" value="CHIT_BIND_RR_2"/>
    <property type="match status" value="1"/>
</dbReference>
<evidence type="ECO:0000313" key="6">
    <source>
        <dbReference type="Proteomes" id="UP000283509"/>
    </source>
</evidence>
<dbReference type="GO" id="GO:0042302">
    <property type="term" value="F:structural constituent of cuticle"/>
    <property type="evidence" value="ECO:0007669"/>
    <property type="project" value="UniProtKB-UniRule"/>
</dbReference>
<proteinExistence type="predicted"/>
<dbReference type="EMBL" id="QCYY01001595">
    <property type="protein sequence ID" value="ROT76907.1"/>
    <property type="molecule type" value="Genomic_DNA"/>
</dbReference>
<reference evidence="5 6" key="1">
    <citation type="submission" date="2018-04" db="EMBL/GenBank/DDBJ databases">
        <authorList>
            <person name="Zhang X."/>
            <person name="Yuan J."/>
            <person name="Li F."/>
            <person name="Xiang J."/>
        </authorList>
    </citation>
    <scope>NUCLEOTIDE SEQUENCE [LARGE SCALE GENOMIC DNA]</scope>
    <source>
        <tissue evidence="5">Muscle</tissue>
    </source>
</reference>
<dbReference type="InterPro" id="IPR051217">
    <property type="entry name" value="Insect_Cuticle_Struc_Prot"/>
</dbReference>
<feature type="region of interest" description="Disordered" evidence="3">
    <location>
        <begin position="89"/>
        <end position="150"/>
    </location>
</feature>
<dbReference type="Proteomes" id="UP000283509">
    <property type="component" value="Unassembled WGS sequence"/>
</dbReference>
<evidence type="ECO:0000256" key="4">
    <source>
        <dbReference type="SAM" id="SignalP"/>
    </source>
</evidence>
<keyword evidence="6" id="KW-1185">Reference proteome</keyword>
<accession>A0A423TKH1</accession>
<reference evidence="5 6" key="2">
    <citation type="submission" date="2019-01" db="EMBL/GenBank/DDBJ databases">
        <title>The decoding of complex shrimp genome reveals the adaptation for benthos swimmer, frequently molting mechanism and breeding impact on genome.</title>
        <authorList>
            <person name="Sun Y."/>
            <person name="Gao Y."/>
            <person name="Yu Y."/>
        </authorList>
    </citation>
    <scope>NUCLEOTIDE SEQUENCE [LARGE SCALE GENOMIC DNA]</scope>
    <source>
        <tissue evidence="5">Muscle</tissue>
    </source>
</reference>
<sequence>MACKQLLILSVLVAAITAAPQFSIEDETPVPHDFAYGVEVSDTGDAKEHKQTVSPSGRTEGEYRWLQPNGLYTVVRYYVDGDSGFQAEVSEEPGPAVGNYYTNSLSQESSSGAASASSSQSFARSFDSQQSSLGRNVNVISAPGPPSAPP</sequence>
<protein>
    <submittedName>
        <fullName evidence="5">Cuticular protein CPR76a</fullName>
    </submittedName>
</protein>
<feature type="compositionally biased region" description="Low complexity" evidence="3">
    <location>
        <begin position="104"/>
        <end position="132"/>
    </location>
</feature>
<comment type="caution">
    <text evidence="5">The sequence shown here is derived from an EMBL/GenBank/DDBJ whole genome shotgun (WGS) entry which is preliminary data.</text>
</comment>
<dbReference type="GO" id="GO:0031012">
    <property type="term" value="C:extracellular matrix"/>
    <property type="evidence" value="ECO:0007669"/>
    <property type="project" value="TreeGrafter"/>
</dbReference>
<feature type="region of interest" description="Disordered" evidence="3">
    <location>
        <begin position="41"/>
        <end position="62"/>
    </location>
</feature>
<dbReference type="Pfam" id="PF00379">
    <property type="entry name" value="Chitin_bind_4"/>
    <property type="match status" value="1"/>
</dbReference>
<feature type="signal peptide" evidence="4">
    <location>
        <begin position="1"/>
        <end position="18"/>
    </location>
</feature>
<dbReference type="PANTHER" id="PTHR12236">
    <property type="entry name" value="STRUCTURAL CONTITUENT OF CUTICLE"/>
    <property type="match status" value="1"/>
</dbReference>
<dbReference type="OrthoDB" id="6427684at2759"/>
<organism evidence="5 6">
    <name type="scientific">Penaeus vannamei</name>
    <name type="common">Whiteleg shrimp</name>
    <name type="synonym">Litopenaeus vannamei</name>
    <dbReference type="NCBI Taxonomy" id="6689"/>
    <lineage>
        <taxon>Eukaryota</taxon>
        <taxon>Metazoa</taxon>
        <taxon>Ecdysozoa</taxon>
        <taxon>Arthropoda</taxon>
        <taxon>Crustacea</taxon>
        <taxon>Multicrustacea</taxon>
        <taxon>Malacostraca</taxon>
        <taxon>Eumalacostraca</taxon>
        <taxon>Eucarida</taxon>
        <taxon>Decapoda</taxon>
        <taxon>Dendrobranchiata</taxon>
        <taxon>Penaeoidea</taxon>
        <taxon>Penaeidae</taxon>
        <taxon>Penaeus</taxon>
    </lineage>
</organism>
<gene>
    <name evidence="5" type="ORF">C7M84_004492</name>
</gene>
<evidence type="ECO:0000313" key="5">
    <source>
        <dbReference type="EMBL" id="ROT76907.1"/>
    </source>
</evidence>
<keyword evidence="4" id="KW-0732">Signal</keyword>
<dbReference type="PANTHER" id="PTHR12236:SF79">
    <property type="entry name" value="CUTICULAR PROTEIN 50CB-RELATED"/>
    <property type="match status" value="1"/>
</dbReference>
<evidence type="ECO:0000256" key="2">
    <source>
        <dbReference type="PROSITE-ProRule" id="PRU00497"/>
    </source>
</evidence>
<keyword evidence="1 2" id="KW-0193">Cuticle</keyword>
<evidence type="ECO:0000256" key="3">
    <source>
        <dbReference type="SAM" id="MobiDB-lite"/>
    </source>
</evidence>
<dbReference type="AlphaFoldDB" id="A0A423TKH1"/>
<dbReference type="GO" id="GO:0005615">
    <property type="term" value="C:extracellular space"/>
    <property type="evidence" value="ECO:0007669"/>
    <property type="project" value="TreeGrafter"/>
</dbReference>
<feature type="chain" id="PRO_5019065438" evidence="4">
    <location>
        <begin position="19"/>
        <end position="150"/>
    </location>
</feature>
<dbReference type="InterPro" id="IPR000618">
    <property type="entry name" value="Insect_cuticle"/>
</dbReference>
<name>A0A423TKH1_PENVA</name>
<evidence type="ECO:0000256" key="1">
    <source>
        <dbReference type="ARBA" id="ARBA00022460"/>
    </source>
</evidence>